<sequence>MNNNVFCHSIFEQGRRSNLKKPLNGIDSQLIAKVIHQQWVRLIHIKKPSSSFIYFF</sequence>
<keyword evidence="3" id="KW-1185">Reference proteome</keyword>
<name>A0A0N8E8G7_9CRUS</name>
<reference evidence="2 3" key="2">
    <citation type="submission" date="2016-03" db="EMBL/GenBank/DDBJ databases">
        <title>EvidentialGene: Evidence-directed Construction of Genes on Genomes.</title>
        <authorList>
            <person name="Gilbert D.G."/>
            <person name="Choi J.-H."/>
            <person name="Mockaitis K."/>
            <person name="Colbourne J."/>
            <person name="Pfrender M."/>
        </authorList>
    </citation>
    <scope>NUCLEOTIDE SEQUENCE [LARGE SCALE GENOMIC DNA]</scope>
    <source>
        <strain evidence="2 3">Xinb3</strain>
        <tissue evidence="2">Complete organism</tissue>
    </source>
</reference>
<dbReference type="Proteomes" id="UP000076858">
    <property type="component" value="Unassembled WGS sequence"/>
</dbReference>
<evidence type="ECO:0000313" key="2">
    <source>
        <dbReference type="EMBL" id="KZS03419.1"/>
    </source>
</evidence>
<reference evidence="1" key="1">
    <citation type="submission" date="2015-10" db="EMBL/GenBank/DDBJ databases">
        <title>EvidentialGene: Evidence-directed Construction of Complete mRNA Transcriptomes without Genomes.</title>
        <authorList>
            <person name="Gilbert D.G."/>
        </authorList>
    </citation>
    <scope>NUCLEOTIDE SEQUENCE</scope>
</reference>
<gene>
    <name evidence="2" type="ORF">APZ42_033889</name>
</gene>
<dbReference type="AlphaFoldDB" id="A0A0N8E8G7"/>
<organism evidence="1">
    <name type="scientific">Daphnia magna</name>
    <dbReference type="NCBI Taxonomy" id="35525"/>
    <lineage>
        <taxon>Eukaryota</taxon>
        <taxon>Metazoa</taxon>
        <taxon>Ecdysozoa</taxon>
        <taxon>Arthropoda</taxon>
        <taxon>Crustacea</taxon>
        <taxon>Branchiopoda</taxon>
        <taxon>Diplostraca</taxon>
        <taxon>Cladocera</taxon>
        <taxon>Anomopoda</taxon>
        <taxon>Daphniidae</taxon>
        <taxon>Daphnia</taxon>
    </lineage>
</organism>
<evidence type="ECO:0000313" key="3">
    <source>
        <dbReference type="Proteomes" id="UP000076858"/>
    </source>
</evidence>
<proteinExistence type="predicted"/>
<dbReference type="EMBL" id="LRGB01003275">
    <property type="protein sequence ID" value="KZS03419.1"/>
    <property type="molecule type" value="Genomic_DNA"/>
</dbReference>
<evidence type="ECO:0000313" key="1">
    <source>
        <dbReference type="EMBL" id="JAN43205.1"/>
    </source>
</evidence>
<protein>
    <submittedName>
        <fullName evidence="1">Uncharacterized protein</fullName>
    </submittedName>
</protein>
<accession>A0A0N8E8G7</accession>
<dbReference type="EMBL" id="GDIQ01051532">
    <property type="protein sequence ID" value="JAN43205.1"/>
    <property type="molecule type" value="Transcribed_RNA"/>
</dbReference>